<keyword evidence="8 16" id="KW-0349">Heme</keyword>
<dbReference type="GO" id="GO:0009055">
    <property type="term" value="F:electron transfer activity"/>
    <property type="evidence" value="ECO:0007669"/>
    <property type="project" value="InterPro"/>
</dbReference>
<dbReference type="Pfam" id="PF01127">
    <property type="entry name" value="Sdh_cyt"/>
    <property type="match status" value="1"/>
</dbReference>
<keyword evidence="9 17" id="KW-0812">Transmembrane</keyword>
<dbReference type="PROSITE" id="PS01000">
    <property type="entry name" value="SDH_CYT_1"/>
    <property type="match status" value="1"/>
</dbReference>
<dbReference type="KEGG" id="rmc:RMONA_02920"/>
<keyword evidence="7" id="KW-0816">Tricarboxylic acid cycle</keyword>
<evidence type="ECO:0000256" key="9">
    <source>
        <dbReference type="ARBA" id="ARBA00022692"/>
    </source>
</evidence>
<evidence type="ECO:0000313" key="19">
    <source>
        <dbReference type="Proteomes" id="UP000018149"/>
    </source>
</evidence>
<dbReference type="RefSeq" id="WP_023507501.1">
    <property type="nucleotide sequence ID" value="NZ_LN794217.1"/>
</dbReference>
<feature type="transmembrane region" description="Helical" evidence="17">
    <location>
        <begin position="31"/>
        <end position="53"/>
    </location>
</feature>
<dbReference type="CDD" id="cd03499">
    <property type="entry name" value="SQR_TypeC_SdhC"/>
    <property type="match status" value="1"/>
</dbReference>
<dbReference type="NCBIfam" id="TIGR02970">
    <property type="entry name" value="succ_dehyd_cytB"/>
    <property type="match status" value="1"/>
</dbReference>
<evidence type="ECO:0000256" key="3">
    <source>
        <dbReference type="ARBA" id="ARBA00005163"/>
    </source>
</evidence>
<feature type="transmembrane region" description="Helical" evidence="17">
    <location>
        <begin position="59"/>
        <end position="82"/>
    </location>
</feature>
<name>A0A0B7J3H5_9RICK</name>
<evidence type="ECO:0000256" key="17">
    <source>
        <dbReference type="SAM" id="Phobius"/>
    </source>
</evidence>
<dbReference type="InterPro" id="IPR014314">
    <property type="entry name" value="Succ_DH_cytb556"/>
</dbReference>
<dbReference type="InterPro" id="IPR018495">
    <property type="entry name" value="Succ_DH_cyt_bsu_CS"/>
</dbReference>
<comment type="pathway">
    <text evidence="3">Carbohydrate metabolism; tricarboxylic acid cycle.</text>
</comment>
<comment type="cofactor">
    <cofactor evidence="16">
        <name>heme</name>
        <dbReference type="ChEBI" id="CHEBI:30413"/>
    </cofactor>
    <text evidence="16">The heme is bound between the two transmembrane subunits.</text>
</comment>
<evidence type="ECO:0000256" key="2">
    <source>
        <dbReference type="ARBA" id="ARBA00004429"/>
    </source>
</evidence>
<evidence type="ECO:0000256" key="14">
    <source>
        <dbReference type="ARBA" id="ARBA00023136"/>
    </source>
</evidence>
<reference evidence="19" key="2">
    <citation type="submission" date="2015-01" db="EMBL/GenBank/DDBJ databases">
        <authorList>
            <person name="Felsheim R."/>
        </authorList>
    </citation>
    <scope>NUCLEOTIDE SEQUENCE [LARGE SCALE GENOMIC DNA]</scope>
    <source>
        <strain evidence="19">IrR/Munich</strain>
    </source>
</reference>
<dbReference type="AlphaFoldDB" id="A0A0B7J3H5"/>
<dbReference type="PROSITE" id="PS01001">
    <property type="entry name" value="SDH_CYT_2"/>
    <property type="match status" value="1"/>
</dbReference>
<feature type="binding site" description="axial binding residue" evidence="16">
    <location>
        <position position="83"/>
    </location>
    <ligand>
        <name>heme</name>
        <dbReference type="ChEBI" id="CHEBI:30413"/>
        <note>ligand shared with second transmembrane subunit</note>
    </ligand>
    <ligandPart>
        <name>Fe</name>
        <dbReference type="ChEBI" id="CHEBI:18248"/>
    </ligandPart>
</feature>
<dbReference type="Proteomes" id="UP000018149">
    <property type="component" value="Chromosome I"/>
</dbReference>
<dbReference type="InterPro" id="IPR034804">
    <property type="entry name" value="SQR/QFR_C/D"/>
</dbReference>
<dbReference type="PANTHER" id="PTHR10978:SF5">
    <property type="entry name" value="SUCCINATE DEHYDROGENASE CYTOCHROME B560 SUBUNIT, MITOCHONDRIAL"/>
    <property type="match status" value="1"/>
</dbReference>
<comment type="subunit">
    <text evidence="15">Part of an enzyme complex containing four subunits: a flavoprotein, an iron-sulfur protein, plus two membrane-anchoring proteins, SdhC and SdhD. The complex can form homotrimers.</text>
</comment>
<keyword evidence="12 17" id="KW-1133">Transmembrane helix</keyword>
<evidence type="ECO:0000256" key="16">
    <source>
        <dbReference type="PIRSR" id="PIRSR000178-1"/>
    </source>
</evidence>
<evidence type="ECO:0000256" key="4">
    <source>
        <dbReference type="ARBA" id="ARBA00007244"/>
    </source>
</evidence>
<gene>
    <name evidence="18" type="primary">sdhC</name>
    <name evidence="18" type="ORF">RMONA_02920</name>
</gene>
<feature type="transmembrane region" description="Helical" evidence="17">
    <location>
        <begin position="103"/>
        <end position="123"/>
    </location>
</feature>
<evidence type="ECO:0000256" key="12">
    <source>
        <dbReference type="ARBA" id="ARBA00022989"/>
    </source>
</evidence>
<dbReference type="STRING" id="109232.RMONA_02920"/>
<evidence type="ECO:0000256" key="7">
    <source>
        <dbReference type="ARBA" id="ARBA00022532"/>
    </source>
</evidence>
<evidence type="ECO:0000256" key="1">
    <source>
        <dbReference type="ARBA" id="ARBA00004050"/>
    </source>
</evidence>
<keyword evidence="19" id="KW-1185">Reference proteome</keyword>
<dbReference type="GO" id="GO:0046872">
    <property type="term" value="F:metal ion binding"/>
    <property type="evidence" value="ECO:0007669"/>
    <property type="project" value="UniProtKB-KW"/>
</dbReference>
<keyword evidence="6" id="KW-0813">Transport</keyword>
<evidence type="ECO:0000256" key="10">
    <source>
        <dbReference type="ARBA" id="ARBA00022723"/>
    </source>
</evidence>
<evidence type="ECO:0000256" key="6">
    <source>
        <dbReference type="ARBA" id="ARBA00022448"/>
    </source>
</evidence>
<dbReference type="PIRSF" id="PIRSF000178">
    <property type="entry name" value="SDH_cyt_b560"/>
    <property type="match status" value="1"/>
</dbReference>
<organism evidence="18 19">
    <name type="scientific">Rickettsia monacensis</name>
    <dbReference type="NCBI Taxonomy" id="109232"/>
    <lineage>
        <taxon>Bacteria</taxon>
        <taxon>Pseudomonadati</taxon>
        <taxon>Pseudomonadota</taxon>
        <taxon>Alphaproteobacteria</taxon>
        <taxon>Rickettsiales</taxon>
        <taxon>Rickettsiaceae</taxon>
        <taxon>Rickettsieae</taxon>
        <taxon>Rickettsia</taxon>
        <taxon>spotted fever group</taxon>
    </lineage>
</organism>
<dbReference type="GO" id="GO:0005886">
    <property type="term" value="C:plasma membrane"/>
    <property type="evidence" value="ECO:0007669"/>
    <property type="project" value="UniProtKB-SubCell"/>
</dbReference>
<evidence type="ECO:0000256" key="11">
    <source>
        <dbReference type="ARBA" id="ARBA00022982"/>
    </source>
</evidence>
<evidence type="ECO:0000256" key="8">
    <source>
        <dbReference type="ARBA" id="ARBA00022617"/>
    </source>
</evidence>
<dbReference type="GO" id="GO:0006099">
    <property type="term" value="P:tricarboxylic acid cycle"/>
    <property type="evidence" value="ECO:0007669"/>
    <property type="project" value="UniProtKB-UniPathway"/>
</dbReference>
<comment type="function">
    <text evidence="1">Membrane-anchoring subunit of succinate dehydrogenase (SDH).</text>
</comment>
<dbReference type="SUPFAM" id="SSF81343">
    <property type="entry name" value="Fumarate reductase respiratory complex transmembrane subunits"/>
    <property type="match status" value="1"/>
</dbReference>
<dbReference type="InterPro" id="IPR000701">
    <property type="entry name" value="SuccDH_FuR_B_TM-su"/>
</dbReference>
<keyword evidence="10 16" id="KW-0479">Metal-binding</keyword>
<dbReference type="EMBL" id="LN794217">
    <property type="protein sequence ID" value="CEO16983.1"/>
    <property type="molecule type" value="Genomic_DNA"/>
</dbReference>
<dbReference type="UniPathway" id="UPA00223"/>
<proteinExistence type="inferred from homology"/>
<keyword evidence="11" id="KW-0249">Electron transport</keyword>
<evidence type="ECO:0000256" key="13">
    <source>
        <dbReference type="ARBA" id="ARBA00023004"/>
    </source>
</evidence>
<sequence length="124" mass="14350">MTKTKQEIYNKRPTSPYLTIYKPQISSTLSILHRMTGVALFFAVSILAWWLILSKYDNNYLQLANCCIIKICLVATSYAWFYHLCNGIRHLFWDIGYGFSIKAVNITGWCVVVCSILLTMLLWV</sequence>
<protein>
    <recommendedName>
        <fullName evidence="5">Succinate dehydrogenase cytochrome b556 subunit</fullName>
    </recommendedName>
</protein>
<evidence type="ECO:0000256" key="15">
    <source>
        <dbReference type="ARBA" id="ARBA00025912"/>
    </source>
</evidence>
<dbReference type="HOGENOM" id="CLU_094691_3_1_5"/>
<evidence type="ECO:0000313" key="18">
    <source>
        <dbReference type="EMBL" id="CEO16983.1"/>
    </source>
</evidence>
<keyword evidence="13 16" id="KW-0408">Iron</keyword>
<keyword evidence="14 17" id="KW-0472">Membrane</keyword>
<dbReference type="PANTHER" id="PTHR10978">
    <property type="entry name" value="SUCCINATE DEHYDROGENASE CYTOCHROME B560 SUBUNIT"/>
    <property type="match status" value="1"/>
</dbReference>
<comment type="similarity">
    <text evidence="4">Belongs to the cytochrome b560 family.</text>
</comment>
<dbReference type="Gene3D" id="1.20.1300.10">
    <property type="entry name" value="Fumarate reductase/succinate dehydrogenase, transmembrane subunit"/>
    <property type="match status" value="1"/>
</dbReference>
<comment type="subcellular location">
    <subcellularLocation>
        <location evidence="2">Cell inner membrane</location>
        <topology evidence="2">Multi-pass membrane protein</topology>
    </subcellularLocation>
</comment>
<reference evidence="18 19" key="1">
    <citation type="submission" date="2015-01" db="EMBL/GenBank/DDBJ databases">
        <title>Draft genome sequence of Rickettsia monacensis strain IrR/Munich.</title>
        <authorList>
            <person name="Felsheim R.F."/>
            <person name="Johnson S.L."/>
            <person name="Kurtti T.J."/>
            <person name="Munderloh U.G."/>
        </authorList>
    </citation>
    <scope>NUCLEOTIDE SEQUENCE [LARGE SCALE GENOMIC DNA]</scope>
    <source>
        <strain evidence="18 19">IrR/Munich</strain>
    </source>
</reference>
<evidence type="ECO:0000256" key="5">
    <source>
        <dbReference type="ARBA" id="ARBA00020076"/>
    </source>
</evidence>
<accession>A0A0B7J3H5</accession>